<protein>
    <submittedName>
        <fullName evidence="2">PhnA protein</fullName>
    </submittedName>
</protein>
<dbReference type="Pfam" id="PF03831">
    <property type="entry name" value="YjdM"/>
    <property type="match status" value="1"/>
</dbReference>
<feature type="domain" description="Protein YjdM C-terminal" evidence="1">
    <location>
        <begin position="118"/>
        <end position="184"/>
    </location>
</feature>
<dbReference type="RefSeq" id="WP_163949742.1">
    <property type="nucleotide sequence ID" value="NZ_JAAFZH010000006.1"/>
</dbReference>
<evidence type="ECO:0000313" key="3">
    <source>
        <dbReference type="Proteomes" id="UP000474175"/>
    </source>
</evidence>
<evidence type="ECO:0000313" key="2">
    <source>
        <dbReference type="EMBL" id="NDU96183.1"/>
    </source>
</evidence>
<accession>A0A6L9LBK3</accession>
<dbReference type="EMBL" id="JAAFZH010000006">
    <property type="protein sequence ID" value="NDU96183.1"/>
    <property type="molecule type" value="Genomic_DNA"/>
</dbReference>
<sequence>MSISPKLQERSVGICELCNTLPAQHEYTISPKESNSINNQVALCDTCLQSLGATNKAAYWRFLEGTIWNPEPSIQALSYRILYTYKGEDWASDVLSSVDLDEDTVQWAMSAFEEEEVHKDAFGNTLENGDNIVLTQALDVKGTNFTASKGTVVKRIRLVSGNPEQIEGKINDQTIVILTKYVKKG</sequence>
<dbReference type="InterPro" id="IPR013988">
    <property type="entry name" value="YjdM_C"/>
</dbReference>
<gene>
    <name evidence="2" type="ORF">GK108_14980</name>
</gene>
<organism evidence="2 3">
    <name type="scientific">Spirosoma terrae</name>
    <dbReference type="NCBI Taxonomy" id="1968276"/>
    <lineage>
        <taxon>Bacteria</taxon>
        <taxon>Pseudomonadati</taxon>
        <taxon>Bacteroidota</taxon>
        <taxon>Cytophagia</taxon>
        <taxon>Cytophagales</taxon>
        <taxon>Cytophagaceae</taxon>
        <taxon>Spirosoma</taxon>
    </lineage>
</organism>
<evidence type="ECO:0000259" key="1">
    <source>
        <dbReference type="Pfam" id="PF03831"/>
    </source>
</evidence>
<dbReference type="Gene3D" id="2.30.30.40">
    <property type="entry name" value="SH3 Domains"/>
    <property type="match status" value="1"/>
</dbReference>
<comment type="caution">
    <text evidence="2">The sequence shown here is derived from an EMBL/GenBank/DDBJ whole genome shotgun (WGS) entry which is preliminary data.</text>
</comment>
<dbReference type="Proteomes" id="UP000474175">
    <property type="component" value="Unassembled WGS sequence"/>
</dbReference>
<dbReference type="SUPFAM" id="SSF82057">
    <property type="entry name" value="Prokaryotic SH3-related domain"/>
    <property type="match status" value="1"/>
</dbReference>
<proteinExistence type="predicted"/>
<keyword evidence="3" id="KW-1185">Reference proteome</keyword>
<name>A0A6L9LBK3_9BACT</name>
<reference evidence="2 3" key="1">
    <citation type="submission" date="2020-02" db="EMBL/GenBank/DDBJ databases">
        <title>Draft genome sequence of two Spirosoma agri KCTC 52727 and Spirosoma terrae KCTC 52035.</title>
        <authorList>
            <person name="Rojas J."/>
            <person name="Ambika Manirajan B."/>
            <person name="Suarez C."/>
            <person name="Ratering S."/>
            <person name="Schnell S."/>
        </authorList>
    </citation>
    <scope>NUCLEOTIDE SEQUENCE [LARGE SCALE GENOMIC DNA]</scope>
    <source>
        <strain evidence="2 3">KCTC 52035</strain>
    </source>
</reference>
<dbReference type="AlphaFoldDB" id="A0A6L9LBK3"/>